<dbReference type="InterPro" id="IPR045054">
    <property type="entry name" value="P4HA-like"/>
</dbReference>
<dbReference type="PANTHER" id="PTHR10869">
    <property type="entry name" value="PROLYL 4-HYDROXYLASE ALPHA SUBUNIT"/>
    <property type="match status" value="1"/>
</dbReference>
<protein>
    <recommendedName>
        <fullName evidence="6">Fe2OG dioxygenase domain-containing protein</fullName>
    </recommendedName>
</protein>
<evidence type="ECO:0000313" key="8">
    <source>
        <dbReference type="Proteomes" id="UP001230188"/>
    </source>
</evidence>
<organism evidence="7 8">
    <name type="scientific">Chrysophaeum taylorii</name>
    <dbReference type="NCBI Taxonomy" id="2483200"/>
    <lineage>
        <taxon>Eukaryota</taxon>
        <taxon>Sar</taxon>
        <taxon>Stramenopiles</taxon>
        <taxon>Ochrophyta</taxon>
        <taxon>Pelagophyceae</taxon>
        <taxon>Pelagomonadales</taxon>
        <taxon>Pelagomonadaceae</taxon>
        <taxon>Chrysophaeum</taxon>
    </lineage>
</organism>
<dbReference type="Proteomes" id="UP001230188">
    <property type="component" value="Unassembled WGS sequence"/>
</dbReference>
<keyword evidence="2" id="KW-0479">Metal-binding</keyword>
<dbReference type="InterPro" id="IPR005123">
    <property type="entry name" value="Oxoglu/Fe-dep_dioxygenase_dom"/>
</dbReference>
<dbReference type="PANTHER" id="PTHR10869:SF226">
    <property type="entry name" value="PROLYL 4-HYDROXYLASE ALPHA SUBUNIT DOMAIN-CONTAINING PROTEIN"/>
    <property type="match status" value="1"/>
</dbReference>
<dbReference type="EMBL" id="JAQMWT010000390">
    <property type="protein sequence ID" value="KAJ8602110.1"/>
    <property type="molecule type" value="Genomic_DNA"/>
</dbReference>
<sequence>MLQLFLFFWVALGQDVFLDPGEYEDLSLEEIGVSVKELRHQRPTEQPRKTKGASMGVKFRNFRREALEMYWDDGTPQGTYSGRVPGLGRTATMTYQSHTFFFKRGDAEIARFEMLPAKNFYIIEPDDEEIRRSQEYQDALREKAFMEAYEERTGTPWLSFYPRDPPVLHMWPAEKVGQTHAVATPFGPDHPLALRLTVLSTAPRVFLIPELLSRDECDHVVELGKTVVRQSMVGQGGGFQSKTRTSLNGWLPRGKSSVLDNIYRRFGHVLGINDTLLGPSHNAEELQVVHYSKSQEYAPHHDFGDDGTPEQRFLTLLLYIHVPDEGGATSFPKAFNGKGLQVVPNRGDAVLFYNMLPDGNADDLALHAGMPVKKGEKWVCNLWVWDPHR</sequence>
<gene>
    <name evidence="7" type="ORF">CTAYLR_001601</name>
</gene>
<evidence type="ECO:0000256" key="4">
    <source>
        <dbReference type="ARBA" id="ARBA00023002"/>
    </source>
</evidence>
<dbReference type="InterPro" id="IPR044862">
    <property type="entry name" value="Pro_4_hyd_alph_FE2OG_OXY"/>
</dbReference>
<evidence type="ECO:0000256" key="5">
    <source>
        <dbReference type="ARBA" id="ARBA00023004"/>
    </source>
</evidence>
<dbReference type="GO" id="GO:0005506">
    <property type="term" value="F:iron ion binding"/>
    <property type="evidence" value="ECO:0007669"/>
    <property type="project" value="InterPro"/>
</dbReference>
<dbReference type="PROSITE" id="PS51471">
    <property type="entry name" value="FE2OG_OXY"/>
    <property type="match status" value="1"/>
</dbReference>
<evidence type="ECO:0000313" key="7">
    <source>
        <dbReference type="EMBL" id="KAJ8602110.1"/>
    </source>
</evidence>
<evidence type="ECO:0000259" key="6">
    <source>
        <dbReference type="PROSITE" id="PS51471"/>
    </source>
</evidence>
<feature type="domain" description="Fe2OG dioxygenase" evidence="6">
    <location>
        <begin position="282"/>
        <end position="386"/>
    </location>
</feature>
<dbReference type="Pfam" id="PF13640">
    <property type="entry name" value="2OG-FeII_Oxy_3"/>
    <property type="match status" value="1"/>
</dbReference>
<comment type="cofactor">
    <cofactor evidence="1">
        <name>L-ascorbate</name>
        <dbReference type="ChEBI" id="CHEBI:38290"/>
    </cofactor>
</comment>
<comment type="caution">
    <text evidence="7">The sequence shown here is derived from an EMBL/GenBank/DDBJ whole genome shotgun (WGS) entry which is preliminary data.</text>
</comment>
<dbReference type="InterPro" id="IPR006620">
    <property type="entry name" value="Pro_4_hyd_alph"/>
</dbReference>
<dbReference type="SMART" id="SM00702">
    <property type="entry name" value="P4Hc"/>
    <property type="match status" value="1"/>
</dbReference>
<dbReference type="Gene3D" id="2.60.120.620">
    <property type="entry name" value="q2cbj1_9rhob like domain"/>
    <property type="match status" value="1"/>
</dbReference>
<evidence type="ECO:0000256" key="3">
    <source>
        <dbReference type="ARBA" id="ARBA00022964"/>
    </source>
</evidence>
<dbReference type="GO" id="GO:0005783">
    <property type="term" value="C:endoplasmic reticulum"/>
    <property type="evidence" value="ECO:0007669"/>
    <property type="project" value="TreeGrafter"/>
</dbReference>
<keyword evidence="5" id="KW-0408">Iron</keyword>
<dbReference type="AlphaFoldDB" id="A0AAD7UD69"/>
<reference evidence="7" key="1">
    <citation type="submission" date="2023-01" db="EMBL/GenBank/DDBJ databases">
        <title>Metagenome sequencing of chrysophaentin producing Chrysophaeum taylorii.</title>
        <authorList>
            <person name="Davison J."/>
            <person name="Bewley C."/>
        </authorList>
    </citation>
    <scope>NUCLEOTIDE SEQUENCE</scope>
    <source>
        <strain evidence="7">NIES-1699</strain>
    </source>
</reference>
<keyword evidence="3" id="KW-0223">Dioxygenase</keyword>
<keyword evidence="4" id="KW-0560">Oxidoreductase</keyword>
<name>A0AAD7UD69_9STRA</name>
<dbReference type="GO" id="GO:0004656">
    <property type="term" value="F:procollagen-proline 4-dioxygenase activity"/>
    <property type="evidence" value="ECO:0007669"/>
    <property type="project" value="TreeGrafter"/>
</dbReference>
<evidence type="ECO:0000256" key="1">
    <source>
        <dbReference type="ARBA" id="ARBA00001961"/>
    </source>
</evidence>
<evidence type="ECO:0000256" key="2">
    <source>
        <dbReference type="ARBA" id="ARBA00022723"/>
    </source>
</evidence>
<keyword evidence="8" id="KW-1185">Reference proteome</keyword>
<accession>A0AAD7UD69</accession>
<proteinExistence type="predicted"/>
<dbReference type="GO" id="GO:0031418">
    <property type="term" value="F:L-ascorbic acid binding"/>
    <property type="evidence" value="ECO:0007669"/>
    <property type="project" value="InterPro"/>
</dbReference>